<name>A0A0R3UNM2_MESCO</name>
<keyword evidence="2" id="KW-1185">Reference proteome</keyword>
<gene>
    <name evidence="1" type="ORF">MCOS_LOCUS9403</name>
</gene>
<evidence type="ECO:0000313" key="1">
    <source>
        <dbReference type="EMBL" id="VDD83400.1"/>
    </source>
</evidence>
<dbReference type="Proteomes" id="UP000267029">
    <property type="component" value="Unassembled WGS sequence"/>
</dbReference>
<evidence type="ECO:0000313" key="3">
    <source>
        <dbReference type="WBParaSite" id="MCOS_0000940201-mRNA-1"/>
    </source>
</evidence>
<dbReference type="EMBL" id="UXSR01005715">
    <property type="protein sequence ID" value="VDD83400.1"/>
    <property type="molecule type" value="Genomic_DNA"/>
</dbReference>
<dbReference type="WBParaSite" id="MCOS_0000940201-mRNA-1">
    <property type="protein sequence ID" value="MCOS_0000940201-mRNA-1"/>
    <property type="gene ID" value="MCOS_0000940201"/>
</dbReference>
<protein>
    <submittedName>
        <fullName evidence="1 3">Uncharacterized protein</fullName>
    </submittedName>
</protein>
<organism evidence="3">
    <name type="scientific">Mesocestoides corti</name>
    <name type="common">Flatworm</name>
    <dbReference type="NCBI Taxonomy" id="53468"/>
    <lineage>
        <taxon>Eukaryota</taxon>
        <taxon>Metazoa</taxon>
        <taxon>Spiralia</taxon>
        <taxon>Lophotrochozoa</taxon>
        <taxon>Platyhelminthes</taxon>
        <taxon>Cestoda</taxon>
        <taxon>Eucestoda</taxon>
        <taxon>Cyclophyllidea</taxon>
        <taxon>Mesocestoididae</taxon>
        <taxon>Mesocestoides</taxon>
    </lineage>
</organism>
<reference evidence="3" key="1">
    <citation type="submission" date="2017-02" db="UniProtKB">
        <authorList>
            <consortium name="WormBaseParasite"/>
        </authorList>
    </citation>
    <scope>IDENTIFICATION</scope>
</reference>
<dbReference type="AlphaFoldDB" id="A0A0R3UNM2"/>
<sequence length="101" mass="11317">MQESMKNHEDIALREGDLFSEPNCRSLQIHLYGIQLWQLPISPLLPGQHPRPRLSLYLRPASDVHAWHLGAGNLIDRMTLLKEAGGTTRILLPTPTDTIGS</sequence>
<evidence type="ECO:0000313" key="2">
    <source>
        <dbReference type="Proteomes" id="UP000267029"/>
    </source>
</evidence>
<proteinExistence type="predicted"/>
<accession>A0A0R3UNM2</accession>
<reference evidence="1 2" key="2">
    <citation type="submission" date="2018-10" db="EMBL/GenBank/DDBJ databases">
        <authorList>
            <consortium name="Pathogen Informatics"/>
        </authorList>
    </citation>
    <scope>NUCLEOTIDE SEQUENCE [LARGE SCALE GENOMIC DNA]</scope>
</reference>